<keyword evidence="2" id="KW-1185">Reference proteome</keyword>
<organism evidence="1 2">
    <name type="scientific">Helicoverpa zea nudivirus 2</name>
    <name type="common">HzNV-2</name>
    <dbReference type="NCBI Taxonomy" id="1128424"/>
    <lineage>
        <taxon>Viruses</taxon>
        <taxon>Viruses incertae sedis</taxon>
        <taxon>Naldaviricetes</taxon>
        <taxon>Lefavirales</taxon>
        <taxon>Nudiviridae</taxon>
        <taxon>Betanudivirus</taxon>
        <taxon>Betanudivirus hezeae</taxon>
    </lineage>
</organism>
<evidence type="ECO:0000313" key="2">
    <source>
        <dbReference type="Proteomes" id="UP000029779"/>
    </source>
</evidence>
<name>G9I078_HZNV2</name>
<dbReference type="RefSeq" id="YP_004956800.1">
    <property type="nucleotide sequence ID" value="NC_004156.2"/>
</dbReference>
<evidence type="ECO:0000313" key="1">
    <source>
        <dbReference type="EMBL" id="AEW69601.1"/>
    </source>
</evidence>
<dbReference type="EMBL" id="JN418988">
    <property type="protein sequence ID" value="AEW69601.1"/>
    <property type="molecule type" value="Genomic_DNA"/>
</dbReference>
<gene>
    <name evidence="1" type="primary">orf52</name>
    <name evidence="1" type="ORF">Hz2V052</name>
</gene>
<accession>G9I078</accession>
<organismHost>
    <name type="scientific">Helicoverpa zea</name>
    <name type="common">Corn earworm moth</name>
    <name type="synonym">Heliothis zea</name>
    <dbReference type="NCBI Taxonomy" id="7113"/>
</organismHost>
<dbReference type="Proteomes" id="UP000029779">
    <property type="component" value="Segment"/>
</dbReference>
<proteinExistence type="predicted"/>
<dbReference type="KEGG" id="vg:11536448"/>
<reference evidence="1 2" key="1">
    <citation type="journal article" date="2012" name="Viruses">
        <title>Analysis of the Genome of the Sexually Transmitted Insect Virus Helicoverpa zea Nudivirus 2.</title>
        <authorList>
            <person name="Burand J.P."/>
            <person name="Kim W."/>
            <person name="Afonso C.L."/>
            <person name="Tulman E.R."/>
            <person name="Kutish G.F."/>
            <person name="Lu Z."/>
            <person name="Rock D.L."/>
        </authorList>
    </citation>
    <scope>NUCLEOTIDE SEQUENCE [LARGE SCALE GENOMIC DNA]</scope>
    <source>
        <strain evidence="1">MS1</strain>
    </source>
</reference>
<dbReference type="GeneID" id="11536448"/>
<sequence>MFCSTSSQSGAQRCIFQNVYVRCTLPVAGIICNPHLNLLFSMSLVKNRVVINNVAKTKVYMAPTPNLRGDNKLIPFPYSVSEGRVCRSPSIENIISEMQAWVSRLDVDQASACHLTQILTVMFTENLIASQDMSRNSDNMYLNQYRDYMQYIHKYDKSLNSRFANTRIFAYSRNGSIEMSMTLMPQIIKILLFNCEASTNYIPEATSFPPNLYLDLDARAFKLINHDIVANPIAYYDVNRDTDVASPLVFAGDARDDVNVLFSRNLVNFRVSEVGIALCSS</sequence>
<protein>
    <submittedName>
        <fullName evidence="1">31k virion structural protein</fullName>
    </submittedName>
</protein>